<reference evidence="1 2" key="1">
    <citation type="submission" date="2019-12" db="EMBL/GenBank/DDBJ databases">
        <title>Whole genome shotgun sequence of Streptomyces caniferus NBRC 15389.</title>
        <authorList>
            <person name="Ichikawa N."/>
            <person name="Kimura A."/>
            <person name="Kitahashi Y."/>
            <person name="Komaki H."/>
            <person name="Tamura T."/>
        </authorList>
    </citation>
    <scope>NUCLEOTIDE SEQUENCE [LARGE SCALE GENOMIC DNA]</scope>
    <source>
        <strain evidence="1 2">NBRC 15389</strain>
    </source>
</reference>
<accession>A0A640SF34</accession>
<dbReference type="AlphaFoldDB" id="A0A640SF34"/>
<protein>
    <submittedName>
        <fullName evidence="1">Uncharacterized protein</fullName>
    </submittedName>
</protein>
<gene>
    <name evidence="1" type="ORF">Scani_44530</name>
</gene>
<organism evidence="1 2">
    <name type="scientific">Streptomyces caniferus</name>
    <dbReference type="NCBI Taxonomy" id="285557"/>
    <lineage>
        <taxon>Bacteria</taxon>
        <taxon>Bacillati</taxon>
        <taxon>Actinomycetota</taxon>
        <taxon>Actinomycetes</taxon>
        <taxon>Kitasatosporales</taxon>
        <taxon>Streptomycetaceae</taxon>
        <taxon>Streptomyces</taxon>
    </lineage>
</organism>
<sequence length="45" mass="4945">MYAACRKCVGYRVSRTFPVCGHTVRVRALAPFGQEATEPTGDRSV</sequence>
<evidence type="ECO:0000313" key="1">
    <source>
        <dbReference type="EMBL" id="GFE08185.1"/>
    </source>
</evidence>
<comment type="caution">
    <text evidence="1">The sequence shown here is derived from an EMBL/GenBank/DDBJ whole genome shotgun (WGS) entry which is preliminary data.</text>
</comment>
<proteinExistence type="predicted"/>
<evidence type="ECO:0000313" key="2">
    <source>
        <dbReference type="Proteomes" id="UP000435837"/>
    </source>
</evidence>
<name>A0A640SF34_9ACTN</name>
<dbReference type="Proteomes" id="UP000435837">
    <property type="component" value="Unassembled WGS sequence"/>
</dbReference>
<dbReference type="EMBL" id="BLIN01000005">
    <property type="protein sequence ID" value="GFE08185.1"/>
    <property type="molecule type" value="Genomic_DNA"/>
</dbReference>